<sequence>MRVIKNPYFLLSCLLFWTNQYLEKVKDIYIPYVHAYLDDLLAMPVVLGITLQVFQWIHPQKAKFSFTPVQVLVAWLYFSFLFEFLLPKCSDIYVSDPLDVLMYGLGSLLFYRMINR</sequence>
<keyword evidence="3" id="KW-1185">Reference proteome</keyword>
<dbReference type="OrthoDB" id="1447802at2"/>
<proteinExistence type="predicted"/>
<protein>
    <recommendedName>
        <fullName evidence="4">Magnesium citrate secondary transporter</fullName>
    </recommendedName>
</protein>
<comment type="caution">
    <text evidence="2">The sequence shown here is derived from an EMBL/GenBank/DDBJ whole genome shotgun (WGS) entry which is preliminary data.</text>
</comment>
<organism evidence="2 3">
    <name type="scientific">Cecembia rubra</name>
    <dbReference type="NCBI Taxonomy" id="1485585"/>
    <lineage>
        <taxon>Bacteria</taxon>
        <taxon>Pseudomonadati</taxon>
        <taxon>Bacteroidota</taxon>
        <taxon>Cytophagia</taxon>
        <taxon>Cytophagales</taxon>
        <taxon>Cyclobacteriaceae</taxon>
        <taxon>Cecembia</taxon>
    </lineage>
</organism>
<dbReference type="AlphaFoldDB" id="A0A2P8DK67"/>
<keyword evidence="1" id="KW-1133">Transmembrane helix</keyword>
<reference evidence="2 3" key="1">
    <citation type="submission" date="2018-03" db="EMBL/GenBank/DDBJ databases">
        <title>Genomic Encyclopedia of Archaeal and Bacterial Type Strains, Phase II (KMG-II): from individual species to whole genera.</title>
        <authorList>
            <person name="Goeker M."/>
        </authorList>
    </citation>
    <scope>NUCLEOTIDE SEQUENCE [LARGE SCALE GENOMIC DNA]</scope>
    <source>
        <strain evidence="2 3">DSM 28057</strain>
    </source>
</reference>
<evidence type="ECO:0000256" key="1">
    <source>
        <dbReference type="SAM" id="Phobius"/>
    </source>
</evidence>
<keyword evidence="1" id="KW-0812">Transmembrane</keyword>
<dbReference type="Proteomes" id="UP000240708">
    <property type="component" value="Unassembled WGS sequence"/>
</dbReference>
<keyword evidence="1" id="KW-0472">Membrane</keyword>
<feature type="transmembrane region" description="Helical" evidence="1">
    <location>
        <begin position="66"/>
        <end position="86"/>
    </location>
</feature>
<evidence type="ECO:0000313" key="3">
    <source>
        <dbReference type="Proteomes" id="UP000240708"/>
    </source>
</evidence>
<evidence type="ECO:0000313" key="2">
    <source>
        <dbReference type="EMBL" id="PSK97604.1"/>
    </source>
</evidence>
<gene>
    <name evidence="2" type="ORF">CLV48_12121</name>
</gene>
<name>A0A2P8DK67_9BACT</name>
<dbReference type="RefSeq" id="WP_106569109.1">
    <property type="nucleotide sequence ID" value="NZ_PYGF01000021.1"/>
</dbReference>
<dbReference type="EMBL" id="PYGF01000021">
    <property type="protein sequence ID" value="PSK97604.1"/>
    <property type="molecule type" value="Genomic_DNA"/>
</dbReference>
<accession>A0A2P8DK67</accession>
<feature type="transmembrane region" description="Helical" evidence="1">
    <location>
        <begin position="32"/>
        <end position="54"/>
    </location>
</feature>
<evidence type="ECO:0008006" key="4">
    <source>
        <dbReference type="Google" id="ProtNLM"/>
    </source>
</evidence>